<evidence type="ECO:0000313" key="1">
    <source>
        <dbReference type="EMBL" id="MCG4529336.1"/>
    </source>
</evidence>
<accession>A0ABS9MEU7</accession>
<proteinExistence type="predicted"/>
<reference evidence="1 2" key="1">
    <citation type="submission" date="2022-01" db="EMBL/GenBank/DDBJ databases">
        <title>Collection of gut derived symbiotic bacterial strains cultured from healthy donors.</title>
        <authorList>
            <person name="Lin H."/>
            <person name="Kohout C."/>
            <person name="Waligurski E."/>
            <person name="Pamer E.G."/>
        </authorList>
    </citation>
    <scope>NUCLEOTIDE SEQUENCE [LARGE SCALE GENOMIC DNA]</scope>
    <source>
        <strain evidence="1 2">DFI.3.7</strain>
    </source>
</reference>
<dbReference type="EMBL" id="JAKNJB010000136">
    <property type="protein sequence ID" value="MCG4529336.1"/>
    <property type="molecule type" value="Genomic_DNA"/>
</dbReference>
<evidence type="ECO:0000313" key="2">
    <source>
        <dbReference type="Proteomes" id="UP001200313"/>
    </source>
</evidence>
<dbReference type="GO" id="GO:0005524">
    <property type="term" value="F:ATP binding"/>
    <property type="evidence" value="ECO:0007669"/>
    <property type="project" value="UniProtKB-KW"/>
</dbReference>
<keyword evidence="1" id="KW-0547">Nucleotide-binding</keyword>
<organism evidence="1 2">
    <name type="scientific">Intestinimonas massiliensis</name>
    <name type="common">ex Afouda et al. 2020</name>
    <dbReference type="NCBI Taxonomy" id="1673721"/>
    <lineage>
        <taxon>Bacteria</taxon>
        <taxon>Bacillati</taxon>
        <taxon>Bacillota</taxon>
        <taxon>Clostridia</taxon>
        <taxon>Eubacteriales</taxon>
        <taxon>Intestinimonas</taxon>
    </lineage>
</organism>
<keyword evidence="2" id="KW-1185">Reference proteome</keyword>
<dbReference type="Proteomes" id="UP001200313">
    <property type="component" value="Unassembled WGS sequence"/>
</dbReference>
<comment type="caution">
    <text evidence="1">The sequence shown here is derived from an EMBL/GenBank/DDBJ whole genome shotgun (WGS) entry which is preliminary data.</text>
</comment>
<gene>
    <name evidence="1" type="ORF">L0P79_20190</name>
</gene>
<keyword evidence="1" id="KW-0067">ATP-binding</keyword>
<sequence>ESTRRYIDTAICKNIQHSLACYEAGGHFRHLYSLYEAGELTSAINRIIEDMNHRFLLSVLTDDFQSHDLRLTASNL</sequence>
<feature type="non-terminal residue" evidence="1">
    <location>
        <position position="76"/>
    </location>
</feature>
<name>A0ABS9MEU7_9FIRM</name>
<protein>
    <submittedName>
        <fullName evidence="1">ATP-binding protein</fullName>
    </submittedName>
</protein>
<feature type="non-terminal residue" evidence="1">
    <location>
        <position position="1"/>
    </location>
</feature>